<evidence type="ECO:0000256" key="1">
    <source>
        <dbReference type="ARBA" id="ARBA00023122"/>
    </source>
</evidence>
<dbReference type="PROSITE" id="PS51371">
    <property type="entry name" value="CBS"/>
    <property type="match status" value="2"/>
</dbReference>
<dbReference type="Gene3D" id="3.10.580.10">
    <property type="entry name" value="CBS-domain"/>
    <property type="match status" value="1"/>
</dbReference>
<dbReference type="InterPro" id="IPR000644">
    <property type="entry name" value="CBS_dom"/>
</dbReference>
<reference evidence="4 5" key="1">
    <citation type="journal article" date="2011" name="Stand. Genomic Sci.">
        <title>Complete genome sequence of the hyperthermophilic chemolithoautotroph Pyrolobus fumarii type strain (1A).</title>
        <authorList>
            <person name="Anderson I."/>
            <person name="Goker M."/>
            <person name="Nolan M."/>
            <person name="Lucas S."/>
            <person name="Hammon N."/>
            <person name="Deshpande S."/>
            <person name="Cheng J.F."/>
            <person name="Tapia R."/>
            <person name="Han C."/>
            <person name="Goodwin L."/>
            <person name="Pitluck S."/>
            <person name="Huntemann M."/>
            <person name="Liolios K."/>
            <person name="Ivanova N."/>
            <person name="Pagani I."/>
            <person name="Mavromatis K."/>
            <person name="Ovchinikova G."/>
            <person name="Pati A."/>
            <person name="Chen A."/>
            <person name="Palaniappan K."/>
            <person name="Land M."/>
            <person name="Hauser L."/>
            <person name="Brambilla E.M."/>
            <person name="Huber H."/>
            <person name="Yasawong M."/>
            <person name="Rohde M."/>
            <person name="Spring S."/>
            <person name="Abt B."/>
            <person name="Sikorski J."/>
            <person name="Wirth R."/>
            <person name="Detter J.C."/>
            <person name="Woyke T."/>
            <person name="Bristow J."/>
            <person name="Eisen J.A."/>
            <person name="Markowitz V."/>
            <person name="Hugenholtz P."/>
            <person name="Kyrpides N.C."/>
            <person name="Klenk H.P."/>
            <person name="Lapidus A."/>
        </authorList>
    </citation>
    <scope>NUCLEOTIDE SEQUENCE [LARGE SCALE GENOMIC DNA]</scope>
    <source>
        <strain evidence="5">DSM 11204 / 1A</strain>
    </source>
</reference>
<dbReference type="HOGENOM" id="CLU_040681_12_1_2"/>
<dbReference type="STRING" id="694429.Pyrfu_1385"/>
<dbReference type="SUPFAM" id="SSF54631">
    <property type="entry name" value="CBS-domain pair"/>
    <property type="match status" value="1"/>
</dbReference>
<dbReference type="Pfam" id="PF00571">
    <property type="entry name" value="CBS"/>
    <property type="match status" value="2"/>
</dbReference>
<dbReference type="Proteomes" id="UP000001037">
    <property type="component" value="Chromosome"/>
</dbReference>
<organism evidence="4 5">
    <name type="scientific">Pyrolobus fumarii (strain DSM 11204 / 1A)</name>
    <dbReference type="NCBI Taxonomy" id="694429"/>
    <lineage>
        <taxon>Archaea</taxon>
        <taxon>Thermoproteota</taxon>
        <taxon>Thermoprotei</taxon>
        <taxon>Desulfurococcales</taxon>
        <taxon>Pyrodictiaceae</taxon>
        <taxon>Pyrolobus</taxon>
    </lineage>
</organism>
<dbReference type="InterPro" id="IPR046342">
    <property type="entry name" value="CBS_dom_sf"/>
</dbReference>
<dbReference type="EMBL" id="CP002838">
    <property type="protein sequence ID" value="AEM39243.1"/>
    <property type="molecule type" value="Genomic_DNA"/>
</dbReference>
<accession>G0EGU5</accession>
<keyword evidence="5" id="KW-1185">Reference proteome</keyword>
<dbReference type="FunCoup" id="G0EGU5">
    <property type="interactions" value="33"/>
</dbReference>
<gene>
    <name evidence="4" type="ordered locus">Pyrfu_1385</name>
</gene>
<name>G0EGU5_PYRF1</name>
<dbReference type="InterPro" id="IPR051257">
    <property type="entry name" value="Diverse_CBS-Domain"/>
</dbReference>
<evidence type="ECO:0000313" key="5">
    <source>
        <dbReference type="Proteomes" id="UP000001037"/>
    </source>
</evidence>
<keyword evidence="1 2" id="KW-0129">CBS domain</keyword>
<proteinExistence type="predicted"/>
<feature type="domain" description="CBS" evidence="3">
    <location>
        <begin position="16"/>
        <end position="77"/>
    </location>
</feature>
<dbReference type="SMART" id="SM00116">
    <property type="entry name" value="CBS"/>
    <property type="match status" value="2"/>
</dbReference>
<dbReference type="CDD" id="cd09836">
    <property type="entry name" value="CBS_pair_arch"/>
    <property type="match status" value="1"/>
</dbReference>
<sequence length="143" mass="16175">MVYRRRRIALRVSDLMSTPPVTVHRDVSIEEAARKMYENRIGSVLVVDEEGKLVGIVTERDILYAVVKGKVGRGLPVWDIMTDNPITAKPDEPLIEAIERMREANVRHLPVVDEEGKPVGMLSLRDVVDYLLTLLHLLGGERH</sequence>
<dbReference type="PANTHER" id="PTHR43080:SF2">
    <property type="entry name" value="CBS DOMAIN-CONTAINING PROTEIN"/>
    <property type="match status" value="1"/>
</dbReference>
<dbReference type="KEGG" id="pfm:Pyrfu_1385"/>
<dbReference type="PANTHER" id="PTHR43080">
    <property type="entry name" value="CBS DOMAIN-CONTAINING PROTEIN CBSX3, MITOCHONDRIAL"/>
    <property type="match status" value="1"/>
</dbReference>
<dbReference type="AlphaFoldDB" id="G0EGU5"/>
<dbReference type="eggNOG" id="arCOG00606">
    <property type="taxonomic scope" value="Archaea"/>
</dbReference>
<feature type="domain" description="CBS" evidence="3">
    <location>
        <begin position="81"/>
        <end position="138"/>
    </location>
</feature>
<evidence type="ECO:0000256" key="2">
    <source>
        <dbReference type="PROSITE-ProRule" id="PRU00703"/>
    </source>
</evidence>
<protein>
    <submittedName>
        <fullName evidence="4">Putative signal transduction protein with CBS domains</fullName>
    </submittedName>
</protein>
<dbReference type="InParanoid" id="G0EGU5"/>
<evidence type="ECO:0000313" key="4">
    <source>
        <dbReference type="EMBL" id="AEM39243.1"/>
    </source>
</evidence>
<evidence type="ECO:0000259" key="3">
    <source>
        <dbReference type="PROSITE" id="PS51371"/>
    </source>
</evidence>